<dbReference type="GO" id="GO:0048564">
    <property type="term" value="P:photosystem I assembly"/>
    <property type="evidence" value="ECO:0007669"/>
    <property type="project" value="TreeGrafter"/>
</dbReference>
<dbReference type="GO" id="GO:0045292">
    <property type="term" value="P:mRNA cis splicing, via spliceosome"/>
    <property type="evidence" value="ECO:0007669"/>
    <property type="project" value="TreeGrafter"/>
</dbReference>
<organism evidence="1 2">
    <name type="scientific">Ziziphus jujuba var. spinosa</name>
    <dbReference type="NCBI Taxonomy" id="714518"/>
    <lineage>
        <taxon>Eukaryota</taxon>
        <taxon>Viridiplantae</taxon>
        <taxon>Streptophyta</taxon>
        <taxon>Embryophyta</taxon>
        <taxon>Tracheophyta</taxon>
        <taxon>Spermatophyta</taxon>
        <taxon>Magnoliopsida</taxon>
        <taxon>eudicotyledons</taxon>
        <taxon>Gunneridae</taxon>
        <taxon>Pentapetalae</taxon>
        <taxon>rosids</taxon>
        <taxon>fabids</taxon>
        <taxon>Rosales</taxon>
        <taxon>Rhamnaceae</taxon>
        <taxon>Paliureae</taxon>
        <taxon>Ziziphus</taxon>
    </lineage>
</organism>
<name>A0A978UST4_ZIZJJ</name>
<dbReference type="Proteomes" id="UP000813462">
    <property type="component" value="Unassembled WGS sequence"/>
</dbReference>
<dbReference type="PANTHER" id="PTHR47539:SF1">
    <property type="entry name" value="PENTATRICOPEPTIDE REPEAT-CONTAINING PROTEIN OTP51, CHLOROPLASTIC"/>
    <property type="match status" value="1"/>
</dbReference>
<protein>
    <submittedName>
        <fullName evidence="1">Uncharacterized protein</fullName>
    </submittedName>
</protein>
<gene>
    <name evidence="1" type="ORF">FEM48_Zijuj09G0116900</name>
</gene>
<proteinExistence type="predicted"/>
<sequence>MEKNLEAKVEFKFGFWTDLLEDFGLEKPDFVEELVAAVALKTNIFDMALKLSVLDAGNEERKNQMLCFEFSENSAVHSILKRHIHDHEWFTSFLPVLDKRQTNNSKANPSVAHPEAVKKIVITSKARSLDSRVKKKGRVFGISFLGNNSTWFWILTELYIIDVLKGSLKVGGETRGNSTYKNRKHWL</sequence>
<dbReference type="AlphaFoldDB" id="A0A978UST4"/>
<dbReference type="InterPro" id="IPR052500">
    <property type="entry name" value="Chloro/Mito_RNA_Process"/>
</dbReference>
<evidence type="ECO:0000313" key="2">
    <source>
        <dbReference type="Proteomes" id="UP000813462"/>
    </source>
</evidence>
<reference evidence="1" key="1">
    <citation type="journal article" date="2021" name="Front. Plant Sci.">
        <title>Chromosome-Scale Genome Assembly for Chinese Sour Jujube and Insights Into Its Genome Evolution and Domestication Signature.</title>
        <authorList>
            <person name="Shen L.-Y."/>
            <person name="Luo H."/>
            <person name="Wang X.-L."/>
            <person name="Wang X.-M."/>
            <person name="Qiu X.-J."/>
            <person name="Liu H."/>
            <person name="Zhou S.-S."/>
            <person name="Jia K.-H."/>
            <person name="Nie S."/>
            <person name="Bao Y.-T."/>
            <person name="Zhang R.-G."/>
            <person name="Yun Q.-Z."/>
            <person name="Chai Y.-H."/>
            <person name="Lu J.-Y."/>
            <person name="Li Y."/>
            <person name="Zhao S.-W."/>
            <person name="Mao J.-F."/>
            <person name="Jia S.-G."/>
            <person name="Mao Y.-M."/>
        </authorList>
    </citation>
    <scope>NUCLEOTIDE SEQUENCE</scope>
    <source>
        <strain evidence="1">AT0</strain>
        <tissue evidence="1">Leaf</tissue>
    </source>
</reference>
<accession>A0A978UST4</accession>
<dbReference type="EMBL" id="JAEACU010000009">
    <property type="protein sequence ID" value="KAH7517934.1"/>
    <property type="molecule type" value="Genomic_DNA"/>
</dbReference>
<dbReference type="PANTHER" id="PTHR47539">
    <property type="entry name" value="PENTATRICOPEPTIDE REPEAT-CONTAINING PROTEIN OTP51, CHLOROPLASTIC"/>
    <property type="match status" value="1"/>
</dbReference>
<comment type="caution">
    <text evidence="1">The sequence shown here is derived from an EMBL/GenBank/DDBJ whole genome shotgun (WGS) entry which is preliminary data.</text>
</comment>
<evidence type="ECO:0000313" key="1">
    <source>
        <dbReference type="EMBL" id="KAH7517934.1"/>
    </source>
</evidence>
<dbReference type="GO" id="GO:0000373">
    <property type="term" value="P:Group II intron splicing"/>
    <property type="evidence" value="ECO:0007669"/>
    <property type="project" value="TreeGrafter"/>
</dbReference>